<comment type="caution">
    <text evidence="2">The sequence shown here is derived from an EMBL/GenBank/DDBJ whole genome shotgun (WGS) entry which is preliminary data.</text>
</comment>
<name>A0AAV4TR95_CAEEX</name>
<protein>
    <submittedName>
        <fullName evidence="2">Uncharacterized protein</fullName>
    </submittedName>
</protein>
<sequence length="106" mass="12313">MQKRDPEGRDSKTPFSVLRQGRSPPWRTSNGARPSQEAKLKIILQYGVPKKKKDVTEKIMLKTNNFRDYDNNIGDNVDNVEDDDVENDYVDFLDYDMVESDETLIN</sequence>
<proteinExistence type="predicted"/>
<organism evidence="2 3">
    <name type="scientific">Caerostris extrusa</name>
    <name type="common">Bark spider</name>
    <name type="synonym">Caerostris bankana</name>
    <dbReference type="NCBI Taxonomy" id="172846"/>
    <lineage>
        <taxon>Eukaryota</taxon>
        <taxon>Metazoa</taxon>
        <taxon>Ecdysozoa</taxon>
        <taxon>Arthropoda</taxon>
        <taxon>Chelicerata</taxon>
        <taxon>Arachnida</taxon>
        <taxon>Araneae</taxon>
        <taxon>Araneomorphae</taxon>
        <taxon>Entelegynae</taxon>
        <taxon>Araneoidea</taxon>
        <taxon>Araneidae</taxon>
        <taxon>Caerostris</taxon>
    </lineage>
</organism>
<dbReference type="Proteomes" id="UP001054945">
    <property type="component" value="Unassembled WGS sequence"/>
</dbReference>
<gene>
    <name evidence="2" type="ORF">CEXT_537371</name>
</gene>
<dbReference type="AlphaFoldDB" id="A0AAV4TR95"/>
<dbReference type="EMBL" id="BPLR01011665">
    <property type="protein sequence ID" value="GIY48021.1"/>
    <property type="molecule type" value="Genomic_DNA"/>
</dbReference>
<feature type="region of interest" description="Disordered" evidence="1">
    <location>
        <begin position="1"/>
        <end position="34"/>
    </location>
</feature>
<evidence type="ECO:0000256" key="1">
    <source>
        <dbReference type="SAM" id="MobiDB-lite"/>
    </source>
</evidence>
<reference evidence="2 3" key="1">
    <citation type="submission" date="2021-06" db="EMBL/GenBank/DDBJ databases">
        <title>Caerostris extrusa draft genome.</title>
        <authorList>
            <person name="Kono N."/>
            <person name="Arakawa K."/>
        </authorList>
    </citation>
    <scope>NUCLEOTIDE SEQUENCE [LARGE SCALE GENOMIC DNA]</scope>
</reference>
<evidence type="ECO:0000313" key="3">
    <source>
        <dbReference type="Proteomes" id="UP001054945"/>
    </source>
</evidence>
<feature type="compositionally biased region" description="Basic and acidic residues" evidence="1">
    <location>
        <begin position="1"/>
        <end position="12"/>
    </location>
</feature>
<evidence type="ECO:0000313" key="2">
    <source>
        <dbReference type="EMBL" id="GIY48021.1"/>
    </source>
</evidence>
<keyword evidence="3" id="KW-1185">Reference proteome</keyword>
<accession>A0AAV4TR95</accession>